<dbReference type="CDD" id="cd00093">
    <property type="entry name" value="HTH_XRE"/>
    <property type="match status" value="1"/>
</dbReference>
<dbReference type="InterPro" id="IPR043917">
    <property type="entry name" value="DUF5753"/>
</dbReference>
<dbReference type="RefSeq" id="WP_378969866.1">
    <property type="nucleotide sequence ID" value="NZ_JBHTBJ010000012.1"/>
</dbReference>
<protein>
    <submittedName>
        <fullName evidence="2">Helix-turn-helix transcriptional regulator</fullName>
    </submittedName>
</protein>
<keyword evidence="3" id="KW-1185">Reference proteome</keyword>
<dbReference type="SMART" id="SM00530">
    <property type="entry name" value="HTH_XRE"/>
    <property type="match status" value="1"/>
</dbReference>
<gene>
    <name evidence="2" type="ORF">ACFQS1_18750</name>
</gene>
<feature type="domain" description="HTH cro/C1-type" evidence="1">
    <location>
        <begin position="18"/>
        <end position="73"/>
    </location>
</feature>
<dbReference type="PROSITE" id="PS50943">
    <property type="entry name" value="HTH_CROC1"/>
    <property type="match status" value="1"/>
</dbReference>
<dbReference type="SUPFAM" id="SSF47413">
    <property type="entry name" value="lambda repressor-like DNA-binding domains"/>
    <property type="match status" value="1"/>
</dbReference>
<dbReference type="InterPro" id="IPR001387">
    <property type="entry name" value="Cro/C1-type_HTH"/>
</dbReference>
<comment type="caution">
    <text evidence="2">The sequence shown here is derived from an EMBL/GenBank/DDBJ whole genome shotgun (WGS) entry which is preliminary data.</text>
</comment>
<evidence type="ECO:0000313" key="2">
    <source>
        <dbReference type="EMBL" id="MFC7276037.1"/>
    </source>
</evidence>
<dbReference type="Proteomes" id="UP001596548">
    <property type="component" value="Unassembled WGS sequence"/>
</dbReference>
<accession>A0ABW2HSG4</accession>
<dbReference type="EMBL" id="JBHTBJ010000012">
    <property type="protein sequence ID" value="MFC7276037.1"/>
    <property type="molecule type" value="Genomic_DNA"/>
</dbReference>
<name>A0ABW2HSG4_9ACTN</name>
<dbReference type="InterPro" id="IPR010982">
    <property type="entry name" value="Lambda_DNA-bd_dom_sf"/>
</dbReference>
<dbReference type="Pfam" id="PF19054">
    <property type="entry name" value="DUF5753"/>
    <property type="match status" value="1"/>
</dbReference>
<sequence>MARFTPPTPRSRRLGRELRRLREGRGLTQGDAAKLLKCSQQRIARIESGDIKPRSRDVLEILVAYEVPHDEEQGLALRAMADELREAGWWQRLNTLPARYVTFIAYEAEAAELREFQPTLIPGLIQTRAYAREVIRIGRETEEEMIDQRVEARLKRQQVLTVRQPPLRLHAIITEQALMLEVGSAELMAEQLNHIVKVAALPNVTVQVLTLAAGAHLAVHGGFHVLTFSQGDPPLGYIETLAGELFLETPEEIRRLTDVHAHLLSLALSPRESIKLIQEKADGIRQMVQVH</sequence>
<evidence type="ECO:0000313" key="3">
    <source>
        <dbReference type="Proteomes" id="UP001596548"/>
    </source>
</evidence>
<organism evidence="2 3">
    <name type="scientific">Paractinoplanes rhizophilus</name>
    <dbReference type="NCBI Taxonomy" id="1416877"/>
    <lineage>
        <taxon>Bacteria</taxon>
        <taxon>Bacillati</taxon>
        <taxon>Actinomycetota</taxon>
        <taxon>Actinomycetes</taxon>
        <taxon>Micromonosporales</taxon>
        <taxon>Micromonosporaceae</taxon>
        <taxon>Paractinoplanes</taxon>
    </lineage>
</organism>
<evidence type="ECO:0000259" key="1">
    <source>
        <dbReference type="PROSITE" id="PS50943"/>
    </source>
</evidence>
<dbReference type="Pfam" id="PF13560">
    <property type="entry name" value="HTH_31"/>
    <property type="match status" value="1"/>
</dbReference>
<dbReference type="Gene3D" id="1.10.260.40">
    <property type="entry name" value="lambda repressor-like DNA-binding domains"/>
    <property type="match status" value="1"/>
</dbReference>
<reference evidence="3" key="1">
    <citation type="journal article" date="2019" name="Int. J. Syst. Evol. Microbiol.">
        <title>The Global Catalogue of Microorganisms (GCM) 10K type strain sequencing project: providing services to taxonomists for standard genome sequencing and annotation.</title>
        <authorList>
            <consortium name="The Broad Institute Genomics Platform"/>
            <consortium name="The Broad Institute Genome Sequencing Center for Infectious Disease"/>
            <person name="Wu L."/>
            <person name="Ma J."/>
        </authorList>
    </citation>
    <scope>NUCLEOTIDE SEQUENCE [LARGE SCALE GENOMIC DNA]</scope>
    <source>
        <strain evidence="3">XZYJT-10</strain>
    </source>
</reference>
<proteinExistence type="predicted"/>